<evidence type="ECO:0000256" key="1">
    <source>
        <dbReference type="SAM" id="Coils"/>
    </source>
</evidence>
<feature type="compositionally biased region" description="Polar residues" evidence="2">
    <location>
        <begin position="209"/>
        <end position="242"/>
    </location>
</feature>
<dbReference type="Pfam" id="PF11905">
    <property type="entry name" value="DUF3425"/>
    <property type="match status" value="1"/>
</dbReference>
<dbReference type="OrthoDB" id="4161589at2759"/>
<proteinExistence type="predicted"/>
<evidence type="ECO:0000256" key="2">
    <source>
        <dbReference type="SAM" id="MobiDB-lite"/>
    </source>
</evidence>
<dbReference type="EMBL" id="KZ824268">
    <property type="protein sequence ID" value="RAL17131.1"/>
    <property type="molecule type" value="Genomic_DNA"/>
</dbReference>
<evidence type="ECO:0008006" key="5">
    <source>
        <dbReference type="Google" id="ProtNLM"/>
    </source>
</evidence>
<dbReference type="InterPro" id="IPR046347">
    <property type="entry name" value="bZIP_sf"/>
</dbReference>
<dbReference type="Gene3D" id="1.20.5.170">
    <property type="match status" value="1"/>
</dbReference>
<evidence type="ECO:0000313" key="3">
    <source>
        <dbReference type="EMBL" id="RAL17131.1"/>
    </source>
</evidence>
<keyword evidence="4" id="KW-1185">Reference proteome</keyword>
<dbReference type="RefSeq" id="XP_025556285.1">
    <property type="nucleotide sequence ID" value="XM_025700375.1"/>
</dbReference>
<dbReference type="PANTHER" id="PTHR37012">
    <property type="entry name" value="B-ZIP TRANSCRIPTION FACTOR (EUROFUNG)-RELATED"/>
    <property type="match status" value="1"/>
</dbReference>
<dbReference type="CDD" id="cd14688">
    <property type="entry name" value="bZIP_YAP"/>
    <property type="match status" value="1"/>
</dbReference>
<dbReference type="GeneID" id="37204664"/>
<dbReference type="VEuPathDB" id="FungiDB:BO97DRAFT_475053"/>
<feature type="region of interest" description="Disordered" evidence="2">
    <location>
        <begin position="209"/>
        <end position="247"/>
    </location>
</feature>
<reference evidence="3 4" key="1">
    <citation type="submission" date="2018-02" db="EMBL/GenBank/DDBJ databases">
        <title>The genomes of Aspergillus section Nigri reveals drivers in fungal speciation.</title>
        <authorList>
            <consortium name="DOE Joint Genome Institute"/>
            <person name="Vesth T.C."/>
            <person name="Nybo J."/>
            <person name="Theobald S."/>
            <person name="Brandl J."/>
            <person name="Frisvad J.C."/>
            <person name="Nielsen K.F."/>
            <person name="Lyhne E.K."/>
            <person name="Kogle M.E."/>
            <person name="Kuo A."/>
            <person name="Riley R."/>
            <person name="Clum A."/>
            <person name="Nolan M."/>
            <person name="Lipzen A."/>
            <person name="Salamov A."/>
            <person name="Henrissat B."/>
            <person name="Wiebenga A."/>
            <person name="De vries R.P."/>
            <person name="Grigoriev I.V."/>
            <person name="Mortensen U.H."/>
            <person name="Andersen M.R."/>
            <person name="Baker S.E."/>
        </authorList>
    </citation>
    <scope>NUCLEOTIDE SEQUENCE [LARGE SCALE GENOMIC DNA]</scope>
    <source>
        <strain evidence="3 4">CBS 101889</strain>
    </source>
</reference>
<feature type="region of interest" description="Disordered" evidence="2">
    <location>
        <begin position="295"/>
        <end position="324"/>
    </location>
</feature>
<dbReference type="SUPFAM" id="SSF57959">
    <property type="entry name" value="Leucine zipper domain"/>
    <property type="match status" value="1"/>
</dbReference>
<dbReference type="PANTHER" id="PTHR37012:SF2">
    <property type="entry name" value="BZIP DOMAIN-CONTAINING PROTEIN-RELATED"/>
    <property type="match status" value="1"/>
</dbReference>
<gene>
    <name evidence="3" type="ORF">BO97DRAFT_475053</name>
</gene>
<dbReference type="GO" id="GO:0003700">
    <property type="term" value="F:DNA-binding transcription factor activity"/>
    <property type="evidence" value="ECO:0007669"/>
    <property type="project" value="InterPro"/>
</dbReference>
<feature type="coiled-coil region" evidence="1">
    <location>
        <begin position="115"/>
        <end position="161"/>
    </location>
</feature>
<dbReference type="InterPro" id="IPR021833">
    <property type="entry name" value="DUF3425"/>
</dbReference>
<name>A0A395IAR8_ASPHC</name>
<dbReference type="AlphaFoldDB" id="A0A395IAR8"/>
<protein>
    <recommendedName>
        <fullName evidence="5">BZIP transcription factor</fullName>
    </recommendedName>
</protein>
<sequence>MATRLPPLNHVACSPALEETSPSSTSSLVPGQPVTSIAAFSDSNSVVKVEDSPTPSALASADAETPAPDNGGAATAVAGRKRKLNSNSARGVANLTPEQLAKKRANDRQAQRAIRERTKAHIDLLEQQVRDLSSQKPYLDLQAALKQNEAVQVENRELKKGLKAVLEIIQPLLGDQAKSDLTASAAASSSAKPMPSISVTSCFPDSAHFSSNTQPSATTDSYTQPASTSKPTSTHPTFSSTAPRRDVTAAGPASFRIAFDYQRHNLAHGLDFGGTDERMGFNFLLDTSQQVPKVEGFRRCSEASKPPPSNTSSTYPAPLPAGATTEQSQSLPAYLTPIRNIAPTCTLDAILMDFLHHRQQEAAKGVPKQNLVGPSYPSVSSLLNPERSVYSHPLSKVFTDILRTFPDIAGLPEQVCVLLLMFLLMRWQIYPTPENYERLPEWLTPRPSQLLTPHPAWIDYLPWPRMRDRLVMTYQDYPFENWFIPFTRTLSVNWPYEATDCLLSTGDGDDVIINPVFERHFRNISNWSLGPAFAEAYPSLVDTAKIK</sequence>
<dbReference type="Proteomes" id="UP000248961">
    <property type="component" value="Unassembled WGS sequence"/>
</dbReference>
<organism evidence="3 4">
    <name type="scientific">Aspergillus homomorphus (strain CBS 101889)</name>
    <dbReference type="NCBI Taxonomy" id="1450537"/>
    <lineage>
        <taxon>Eukaryota</taxon>
        <taxon>Fungi</taxon>
        <taxon>Dikarya</taxon>
        <taxon>Ascomycota</taxon>
        <taxon>Pezizomycotina</taxon>
        <taxon>Eurotiomycetes</taxon>
        <taxon>Eurotiomycetidae</taxon>
        <taxon>Eurotiales</taxon>
        <taxon>Aspergillaceae</taxon>
        <taxon>Aspergillus</taxon>
        <taxon>Aspergillus subgen. Circumdati</taxon>
    </lineage>
</organism>
<keyword evidence="1" id="KW-0175">Coiled coil</keyword>
<evidence type="ECO:0000313" key="4">
    <source>
        <dbReference type="Proteomes" id="UP000248961"/>
    </source>
</evidence>
<feature type="region of interest" description="Disordered" evidence="2">
    <location>
        <begin position="44"/>
        <end position="74"/>
    </location>
</feature>
<accession>A0A395IAR8</accession>